<dbReference type="Pfam" id="PF04488">
    <property type="entry name" value="Gly_transf_sug"/>
    <property type="match status" value="1"/>
</dbReference>
<keyword evidence="6 9" id="KW-1133">Transmembrane helix</keyword>
<keyword evidence="12" id="KW-1185">Reference proteome</keyword>
<feature type="transmembrane region" description="Helical" evidence="9">
    <location>
        <begin position="395"/>
        <end position="418"/>
    </location>
</feature>
<evidence type="ECO:0000256" key="5">
    <source>
        <dbReference type="ARBA" id="ARBA00022692"/>
    </source>
</evidence>
<feature type="region of interest" description="Disordered" evidence="8">
    <location>
        <begin position="1"/>
        <end position="21"/>
    </location>
</feature>
<keyword evidence="7 9" id="KW-0472">Membrane</keyword>
<dbReference type="AlphaFoldDB" id="A0A2P5HWW8"/>
<dbReference type="SUPFAM" id="SSF53448">
    <property type="entry name" value="Nucleotide-diphospho-sugar transferases"/>
    <property type="match status" value="2"/>
</dbReference>
<dbReference type="GO" id="GO:0016020">
    <property type="term" value="C:membrane"/>
    <property type="evidence" value="ECO:0007669"/>
    <property type="project" value="UniProtKB-SubCell"/>
</dbReference>
<protein>
    <recommendedName>
        <fullName evidence="10">Glycosyltransferase 2-like domain-containing protein</fullName>
    </recommendedName>
</protein>
<feature type="compositionally biased region" description="Pro residues" evidence="8">
    <location>
        <begin position="1"/>
        <end position="10"/>
    </location>
</feature>
<proteinExistence type="inferred from homology"/>
<comment type="caution">
    <text evidence="11">The sequence shown here is derived from an EMBL/GenBank/DDBJ whole genome shotgun (WGS) entry which is preliminary data.</text>
</comment>
<comment type="similarity">
    <text evidence="2">Belongs to the glycosyltransferase 32 family.</text>
</comment>
<dbReference type="InterPro" id="IPR007577">
    <property type="entry name" value="GlycoTrfase_DXD_sugar-bd_CS"/>
</dbReference>
<dbReference type="OrthoDB" id="72851at2759"/>
<keyword evidence="4" id="KW-0808">Transferase</keyword>
<evidence type="ECO:0000256" key="4">
    <source>
        <dbReference type="ARBA" id="ARBA00022679"/>
    </source>
</evidence>
<evidence type="ECO:0000256" key="2">
    <source>
        <dbReference type="ARBA" id="ARBA00009003"/>
    </source>
</evidence>
<dbReference type="InParanoid" id="A0A2P5HWW8"/>
<dbReference type="Gene3D" id="3.90.550.20">
    <property type="match status" value="1"/>
</dbReference>
<reference evidence="11" key="1">
    <citation type="submission" date="2017-09" db="EMBL/GenBank/DDBJ databases">
        <title>Polyketide synthases of a Diaporthe helianthi virulent isolate.</title>
        <authorList>
            <person name="Baroncelli R."/>
        </authorList>
    </citation>
    <scope>NUCLEOTIDE SEQUENCE [LARGE SCALE GENOMIC DNA]</scope>
    <source>
        <strain evidence="11">7/96</strain>
    </source>
</reference>
<dbReference type="EMBL" id="MAVT02000582">
    <property type="protein sequence ID" value="POS74749.1"/>
    <property type="molecule type" value="Genomic_DNA"/>
</dbReference>
<feature type="transmembrane region" description="Helical" evidence="9">
    <location>
        <begin position="579"/>
        <end position="600"/>
    </location>
</feature>
<evidence type="ECO:0000256" key="6">
    <source>
        <dbReference type="ARBA" id="ARBA00022989"/>
    </source>
</evidence>
<dbReference type="InterPro" id="IPR029044">
    <property type="entry name" value="Nucleotide-diphossugar_trans"/>
</dbReference>
<evidence type="ECO:0000256" key="3">
    <source>
        <dbReference type="ARBA" id="ARBA00022676"/>
    </source>
</evidence>
<evidence type="ECO:0000256" key="8">
    <source>
        <dbReference type="SAM" id="MobiDB-lite"/>
    </source>
</evidence>
<name>A0A2P5HWW8_DIAHE</name>
<accession>A0A2P5HWW8</accession>
<comment type="subcellular location">
    <subcellularLocation>
        <location evidence="1">Membrane</location>
        <topology evidence="1">Multi-pass membrane protein</topology>
    </subcellularLocation>
</comment>
<dbReference type="InterPro" id="IPR050321">
    <property type="entry name" value="Glycosyltr_2/OpgH_subfam"/>
</dbReference>
<dbReference type="CDD" id="cd06421">
    <property type="entry name" value="CESA_CelA_like"/>
    <property type="match status" value="1"/>
</dbReference>
<dbReference type="STRING" id="158607.A0A2P5HWW8"/>
<evidence type="ECO:0000313" key="11">
    <source>
        <dbReference type="EMBL" id="POS74749.1"/>
    </source>
</evidence>
<dbReference type="PANTHER" id="PTHR43867:SF2">
    <property type="entry name" value="CELLULOSE SYNTHASE CATALYTIC SUBUNIT A [UDP-FORMING]"/>
    <property type="match status" value="1"/>
</dbReference>
<organism evidence="11 12">
    <name type="scientific">Diaporthe helianthi</name>
    <dbReference type="NCBI Taxonomy" id="158607"/>
    <lineage>
        <taxon>Eukaryota</taxon>
        <taxon>Fungi</taxon>
        <taxon>Dikarya</taxon>
        <taxon>Ascomycota</taxon>
        <taxon>Pezizomycotina</taxon>
        <taxon>Sordariomycetes</taxon>
        <taxon>Sordariomycetidae</taxon>
        <taxon>Diaporthales</taxon>
        <taxon>Diaporthaceae</taxon>
        <taxon>Diaporthe</taxon>
    </lineage>
</organism>
<evidence type="ECO:0000256" key="7">
    <source>
        <dbReference type="ARBA" id="ARBA00023136"/>
    </source>
</evidence>
<feature type="domain" description="Glycosyltransferase 2-like" evidence="10">
    <location>
        <begin position="233"/>
        <end position="420"/>
    </location>
</feature>
<keyword evidence="5 9" id="KW-0812">Transmembrane</keyword>
<evidence type="ECO:0000313" key="12">
    <source>
        <dbReference type="Proteomes" id="UP000094444"/>
    </source>
</evidence>
<dbReference type="Pfam" id="PF13632">
    <property type="entry name" value="Glyco_trans_2_3"/>
    <property type="match status" value="1"/>
</dbReference>
<keyword evidence="3" id="KW-0328">Glycosyltransferase</keyword>
<dbReference type="GO" id="GO:1901135">
    <property type="term" value="P:carbohydrate derivative metabolic process"/>
    <property type="evidence" value="ECO:0007669"/>
    <property type="project" value="UniProtKB-ARBA"/>
</dbReference>
<dbReference type="InterPro" id="IPR001173">
    <property type="entry name" value="Glyco_trans_2-like"/>
</dbReference>
<sequence>MSPPIRPPKQPRGFLKNPKPSVRQDKNFRIVQVEEDKEDEMHYSELVRHLVMLQPITAAAAVVAGYRYWKLQFSQLLLLQSLGLDMNTRLIFAVIDFLLSMPTTFKAILDMVSILTPAPRRPYLQLRGDKVPTVDIIITACNEPFDVVLDTARAAINIDYPASRFRVIVADDGASQELKDGVIDLAKSKPESLLFYTARVKGENDRHKAGNLNHTLKFASSLPGGAAEFVSGLDADMIPMRDILRAQMPHLLRDPNMGLTCPAATFYNVPVNDWLLQSQTVHNKWEEFSRDRINDAWCTGSGWVARRRAIDELGGVPMQTIGEDAFMSTGISNLGWNTAFIPQSLQYGLVPDTYGSHLKQHRRWKLGGLIIGMDKRFGLWGKNVKRLSWKQRLWWFYYPFGALTMPLTTLGLFTAPLFMLAGTPWVVYATDNDLKALAQAAALSFITTFILKCHMSLKTGFRAQMMEQCNNIWISPCKLPRYHTITQLKTFVFPTWLGGQLLTFVPTGSIPNDLHERNAKKRAGLQTRLRSILIKDGAIFHLLFAAFCAASAISVTVRAHRQFPQHGSEFGVYLLTHLGWMPMPWLFSFFACLTPIYYAVFPPTVPDREDLLTQDPLTGAHVIYIHTNARPAAIFAAKDDHSNFWTHKVFEIPGLEVRHIEIPTHTKYGAELEHMEHRSDFVRPGILRDFGGIYLDFDVVPIRDMKPLRESGFKNVFGHELGEKVNNGVMLSIKNSRFMDVFDRDQHEVFSGWWIEHSVLQLTRMTNALMTVPNEVLILERHAFIPDGWDDDRHARLFRRHPSQAVGIEDRQITLEDMNDTVFSYWNWSRSRPRQDWELDYSKSYTIHALSPPLHDYLRRNPLARFTFLPKATST</sequence>
<dbReference type="PANTHER" id="PTHR43867">
    <property type="entry name" value="CELLULOSE SYNTHASE CATALYTIC SUBUNIT A [UDP-FORMING]"/>
    <property type="match status" value="1"/>
</dbReference>
<dbReference type="Gene3D" id="3.90.550.10">
    <property type="entry name" value="Spore Coat Polysaccharide Biosynthesis Protein SpsA, Chain A"/>
    <property type="match status" value="1"/>
</dbReference>
<feature type="transmembrane region" description="Helical" evidence="9">
    <location>
        <begin position="438"/>
        <end position="457"/>
    </location>
</feature>
<evidence type="ECO:0000259" key="10">
    <source>
        <dbReference type="Pfam" id="PF13632"/>
    </source>
</evidence>
<feature type="transmembrane region" description="Helical" evidence="9">
    <location>
        <begin position="538"/>
        <end position="559"/>
    </location>
</feature>
<evidence type="ECO:0000256" key="9">
    <source>
        <dbReference type="SAM" id="Phobius"/>
    </source>
</evidence>
<gene>
    <name evidence="11" type="ORF">DHEL01_v206851</name>
</gene>
<evidence type="ECO:0000256" key="1">
    <source>
        <dbReference type="ARBA" id="ARBA00004141"/>
    </source>
</evidence>
<dbReference type="GO" id="GO:0016757">
    <property type="term" value="F:glycosyltransferase activity"/>
    <property type="evidence" value="ECO:0007669"/>
    <property type="project" value="UniProtKB-KW"/>
</dbReference>
<dbReference type="Proteomes" id="UP000094444">
    <property type="component" value="Unassembled WGS sequence"/>
</dbReference>